<dbReference type="Proteomes" id="UP001596180">
    <property type="component" value="Unassembled WGS sequence"/>
</dbReference>
<evidence type="ECO:0000313" key="1">
    <source>
        <dbReference type="EMBL" id="MFC5854843.1"/>
    </source>
</evidence>
<keyword evidence="2" id="KW-1185">Reference proteome</keyword>
<dbReference type="SUPFAM" id="SSF56281">
    <property type="entry name" value="Metallo-hydrolase/oxidoreductase"/>
    <property type="match status" value="1"/>
</dbReference>
<protein>
    <recommendedName>
        <fullName evidence="3">Metallo-beta-lactamase domain-containing protein</fullName>
    </recommendedName>
</protein>
<accession>A0ABW1E1S3</accession>
<reference evidence="2" key="1">
    <citation type="journal article" date="2019" name="Int. J. Syst. Evol. Microbiol.">
        <title>The Global Catalogue of Microorganisms (GCM) 10K type strain sequencing project: providing services to taxonomists for standard genome sequencing and annotation.</title>
        <authorList>
            <consortium name="The Broad Institute Genomics Platform"/>
            <consortium name="The Broad Institute Genome Sequencing Center for Infectious Disease"/>
            <person name="Wu L."/>
            <person name="Ma J."/>
        </authorList>
    </citation>
    <scope>NUCLEOTIDE SEQUENCE [LARGE SCALE GENOMIC DNA]</scope>
    <source>
        <strain evidence="2">JCM 10411</strain>
    </source>
</reference>
<evidence type="ECO:0008006" key="3">
    <source>
        <dbReference type="Google" id="ProtNLM"/>
    </source>
</evidence>
<proteinExistence type="predicted"/>
<sequence length="115" mass="12559">MPNHAILADVSEEHPGSDEVELSLFGPGLGECVVVHLGNSEWMIVDSCVRPQESTPVALEYLEKLGVDVGSRVSMVVASHWHDDHVKGISEIFERARAAKFFAASALSGDEFRVR</sequence>
<dbReference type="Gene3D" id="3.60.15.10">
    <property type="entry name" value="Ribonuclease Z/Hydroxyacylglutathione hydrolase-like"/>
    <property type="match status" value="1"/>
</dbReference>
<evidence type="ECO:0000313" key="2">
    <source>
        <dbReference type="Proteomes" id="UP001596180"/>
    </source>
</evidence>
<comment type="caution">
    <text evidence="1">The sequence shown here is derived from an EMBL/GenBank/DDBJ whole genome shotgun (WGS) entry which is preliminary data.</text>
</comment>
<organism evidence="1 2">
    <name type="scientific">Streptomyces chlorus</name>
    <dbReference type="NCBI Taxonomy" id="887452"/>
    <lineage>
        <taxon>Bacteria</taxon>
        <taxon>Bacillati</taxon>
        <taxon>Actinomycetota</taxon>
        <taxon>Actinomycetes</taxon>
        <taxon>Kitasatosporales</taxon>
        <taxon>Streptomycetaceae</taxon>
        <taxon>Streptomyces</taxon>
    </lineage>
</organism>
<dbReference type="RefSeq" id="WP_381366790.1">
    <property type="nucleotide sequence ID" value="NZ_JBHSOA010000053.1"/>
</dbReference>
<gene>
    <name evidence="1" type="ORF">ACFPZI_24560</name>
</gene>
<dbReference type="InterPro" id="IPR036866">
    <property type="entry name" value="RibonucZ/Hydroxyglut_hydro"/>
</dbReference>
<name>A0ABW1E1S3_9ACTN</name>
<dbReference type="EMBL" id="JBHSOA010000053">
    <property type="protein sequence ID" value="MFC5854843.1"/>
    <property type="molecule type" value="Genomic_DNA"/>
</dbReference>